<keyword evidence="1" id="KW-0808">Transferase</keyword>
<organism evidence="3 4">
    <name type="scientific">Candidatus Daviesbacteria bacterium RIFCSPHIGHO2_02_FULL_43_12</name>
    <dbReference type="NCBI Taxonomy" id="1797776"/>
    <lineage>
        <taxon>Bacteria</taxon>
        <taxon>Candidatus Daviesiibacteriota</taxon>
    </lineage>
</organism>
<dbReference type="GO" id="GO:0016757">
    <property type="term" value="F:glycosyltransferase activity"/>
    <property type="evidence" value="ECO:0007669"/>
    <property type="project" value="InterPro"/>
</dbReference>
<evidence type="ECO:0000313" key="4">
    <source>
        <dbReference type="Proteomes" id="UP000177328"/>
    </source>
</evidence>
<evidence type="ECO:0000313" key="3">
    <source>
        <dbReference type="EMBL" id="OGE41304.1"/>
    </source>
</evidence>
<evidence type="ECO:0000256" key="1">
    <source>
        <dbReference type="ARBA" id="ARBA00022679"/>
    </source>
</evidence>
<gene>
    <name evidence="3" type="ORF">A3D25_02150</name>
</gene>
<dbReference type="AlphaFoldDB" id="A0A1F5KKA4"/>
<dbReference type="Proteomes" id="UP000177328">
    <property type="component" value="Unassembled WGS sequence"/>
</dbReference>
<dbReference type="SUPFAM" id="SSF53756">
    <property type="entry name" value="UDP-Glycosyltransferase/glycogen phosphorylase"/>
    <property type="match status" value="1"/>
</dbReference>
<dbReference type="EMBL" id="MFDD01000002">
    <property type="protein sequence ID" value="OGE41304.1"/>
    <property type="molecule type" value="Genomic_DNA"/>
</dbReference>
<reference evidence="3 4" key="1">
    <citation type="journal article" date="2016" name="Nat. Commun.">
        <title>Thousands of microbial genomes shed light on interconnected biogeochemical processes in an aquifer system.</title>
        <authorList>
            <person name="Anantharaman K."/>
            <person name="Brown C.T."/>
            <person name="Hug L.A."/>
            <person name="Sharon I."/>
            <person name="Castelle C.J."/>
            <person name="Probst A.J."/>
            <person name="Thomas B.C."/>
            <person name="Singh A."/>
            <person name="Wilkins M.J."/>
            <person name="Karaoz U."/>
            <person name="Brodie E.L."/>
            <person name="Williams K.H."/>
            <person name="Hubbard S.S."/>
            <person name="Banfield J.F."/>
        </authorList>
    </citation>
    <scope>NUCLEOTIDE SEQUENCE [LARGE SCALE GENOMIC DNA]</scope>
</reference>
<dbReference type="Gene3D" id="3.40.50.2000">
    <property type="entry name" value="Glycogen Phosphorylase B"/>
    <property type="match status" value="2"/>
</dbReference>
<accession>A0A1F5KKA4</accession>
<comment type="caution">
    <text evidence="3">The sequence shown here is derived from an EMBL/GenBank/DDBJ whole genome shotgun (WGS) entry which is preliminary data.</text>
</comment>
<protein>
    <recommendedName>
        <fullName evidence="2">Glycosyl transferase family 1 domain-containing protein</fullName>
    </recommendedName>
</protein>
<dbReference type="InterPro" id="IPR001296">
    <property type="entry name" value="Glyco_trans_1"/>
</dbReference>
<feature type="domain" description="Glycosyl transferase family 1" evidence="2">
    <location>
        <begin position="142"/>
        <end position="290"/>
    </location>
</feature>
<evidence type="ECO:0000259" key="2">
    <source>
        <dbReference type="Pfam" id="PF00534"/>
    </source>
</evidence>
<name>A0A1F5KKA4_9BACT</name>
<dbReference type="Pfam" id="PF00534">
    <property type="entry name" value="Glycos_transf_1"/>
    <property type="match status" value="1"/>
</dbReference>
<dbReference type="GO" id="GO:0009103">
    <property type="term" value="P:lipopolysaccharide biosynthetic process"/>
    <property type="evidence" value="ECO:0007669"/>
    <property type="project" value="TreeGrafter"/>
</dbReference>
<proteinExistence type="predicted"/>
<dbReference type="PANTHER" id="PTHR46401">
    <property type="entry name" value="GLYCOSYLTRANSFERASE WBBK-RELATED"/>
    <property type="match status" value="1"/>
</dbReference>
<sequence length="314" mass="35341">MKTIFLSRYQETSKRGAEVFVRELTSHLQNSMQLEVLSGKDADNLTKVLSLNPDVVIPINGRLQSLKVSLGRLIKPYKMVISGHSGMGRDDWWNILVRPDVFIALTETMRKWASLRSLGVRIEKISNGVDLDKFNPKGSKLDLKLARPVILAVGALTKNKHHERAIRAVAKLDQGSLLIVGEGEEEQSLRELGQSLLGDRFSIKSFDYSNMAELYRAADLFTLLSWDRESFGIVYLEAMASGLPVVAPLDGARKEIIGDAGILIDAENEQIIAEAMKLALQRNWENKPRQQAERFSWNIIAKRYKELLLQIGEK</sequence>
<dbReference type="PANTHER" id="PTHR46401:SF2">
    <property type="entry name" value="GLYCOSYLTRANSFERASE WBBK-RELATED"/>
    <property type="match status" value="1"/>
</dbReference>